<sequence length="37" mass="3965">MSAIEVALMLGCHAGIGSLVIYIVGAARKSYDRRTKL</sequence>
<reference evidence="3" key="1">
    <citation type="submission" date="2019-12" db="EMBL/GenBank/DDBJ databases">
        <authorList>
            <person name="Olsen N.S."/>
            <person name="Junco L.M.F."/>
            <person name="Kot W."/>
            <person name="Hansen L.H."/>
        </authorList>
    </citation>
    <scope>NUCLEOTIDE SEQUENCE [LARGE SCALE GENOMIC DNA]</scope>
</reference>
<protein>
    <submittedName>
        <fullName evidence="2">Uncharacterized protein</fullName>
    </submittedName>
</protein>
<gene>
    <name evidence="2" type="ORF">glasur_8</name>
</gene>
<dbReference type="EMBL" id="MN850583">
    <property type="protein sequence ID" value="QHR67397.1"/>
    <property type="molecule type" value="Genomic_DNA"/>
</dbReference>
<accession>A0A6B9WP45</accession>
<organism evidence="2 3">
    <name type="scientific">Escherichia phage glasur</name>
    <dbReference type="NCBI Taxonomy" id="2696400"/>
    <lineage>
        <taxon>Viruses</taxon>
        <taxon>Duplodnaviria</taxon>
        <taxon>Heunggongvirae</taxon>
        <taxon>Uroviricota</taxon>
        <taxon>Caudoviricetes</taxon>
        <taxon>Autographivirales</taxon>
        <taxon>Autoscriptoviridae</taxon>
        <taxon>Stentvirinae</taxon>
        <taxon>Bonnellvirus</taxon>
        <taxon>Bonnellvirus glasur</taxon>
    </lineage>
</organism>
<proteinExistence type="predicted"/>
<keyword evidence="3" id="KW-1185">Reference proteome</keyword>
<keyword evidence="1" id="KW-1133">Transmembrane helix</keyword>
<feature type="transmembrane region" description="Helical" evidence="1">
    <location>
        <begin position="6"/>
        <end position="27"/>
    </location>
</feature>
<dbReference type="Proteomes" id="UP000465135">
    <property type="component" value="Segment"/>
</dbReference>
<name>A0A6B9WP45_9CAUD</name>
<keyword evidence="1" id="KW-0812">Transmembrane</keyword>
<evidence type="ECO:0000313" key="2">
    <source>
        <dbReference type="EMBL" id="QHR67397.1"/>
    </source>
</evidence>
<keyword evidence="1" id="KW-0472">Membrane</keyword>
<evidence type="ECO:0000313" key="3">
    <source>
        <dbReference type="Proteomes" id="UP000465135"/>
    </source>
</evidence>
<evidence type="ECO:0000256" key="1">
    <source>
        <dbReference type="SAM" id="Phobius"/>
    </source>
</evidence>